<keyword evidence="2" id="KW-0732">Signal</keyword>
<evidence type="ECO:0000313" key="4">
    <source>
        <dbReference type="RefSeq" id="XP_015511174.1"/>
    </source>
</evidence>
<evidence type="ECO:0000313" key="3">
    <source>
        <dbReference type="Proteomes" id="UP000829291"/>
    </source>
</evidence>
<dbReference type="Proteomes" id="UP000829291">
    <property type="component" value="Chromosome 6"/>
</dbReference>
<organism evidence="4">
    <name type="scientific">Neodiprion lecontei</name>
    <name type="common">Redheaded pine sawfly</name>
    <dbReference type="NCBI Taxonomy" id="441921"/>
    <lineage>
        <taxon>Eukaryota</taxon>
        <taxon>Metazoa</taxon>
        <taxon>Ecdysozoa</taxon>
        <taxon>Arthropoda</taxon>
        <taxon>Hexapoda</taxon>
        <taxon>Insecta</taxon>
        <taxon>Pterygota</taxon>
        <taxon>Neoptera</taxon>
        <taxon>Endopterygota</taxon>
        <taxon>Hymenoptera</taxon>
        <taxon>Tenthredinoidea</taxon>
        <taxon>Diprionidae</taxon>
        <taxon>Diprioninae</taxon>
        <taxon>Neodiprion</taxon>
    </lineage>
</organism>
<proteinExistence type="predicted"/>
<dbReference type="GeneID" id="107217964"/>
<protein>
    <submittedName>
        <fullName evidence="4">Uncharacterized protein LOC107217964</fullName>
    </submittedName>
</protein>
<dbReference type="OrthoDB" id="7700419at2759"/>
<gene>
    <name evidence="4" type="primary">LOC107217964</name>
</gene>
<evidence type="ECO:0000256" key="2">
    <source>
        <dbReference type="SAM" id="SignalP"/>
    </source>
</evidence>
<keyword evidence="3" id="KW-1185">Reference proteome</keyword>
<accession>A0A6J0B856</accession>
<name>A0A6J0B856_NEOLC</name>
<feature type="region of interest" description="Disordered" evidence="1">
    <location>
        <begin position="63"/>
        <end position="102"/>
    </location>
</feature>
<sequence>MYGKLIILLAVASSLSAQSNSTVSPNIVTTVSTVAATMIYTNSSSMIESTTALTTNATTAAQNTTQSAANGTRPPGQTERYRYTRRPSGRPPTPPQRVQFPGSKMMSDFMNTLTTLLEPPVSSNNVKRHSRNTVSFNYSDSVNITDMSYFFNGPSLPGFFGVPDLRYFQMPNVNEMVPSLPQISNPQNLHIPRIPGFPNSPEVFGMRDVTEEARQRLTAEISPGQDLASGIQNAIRNGLSSSNPTEAMRGLISTILDAYLAVARNCPFLIAGGYLMREGLWLSSVVLRTMANMARQV</sequence>
<reference evidence="4" key="1">
    <citation type="submission" date="2025-08" db="UniProtKB">
        <authorList>
            <consortium name="RefSeq"/>
        </authorList>
    </citation>
    <scope>IDENTIFICATION</scope>
    <source>
        <tissue evidence="4">Thorax and Abdomen</tissue>
    </source>
</reference>
<dbReference type="KEGG" id="nlo:107217964"/>
<evidence type="ECO:0000256" key="1">
    <source>
        <dbReference type="SAM" id="MobiDB-lite"/>
    </source>
</evidence>
<feature type="signal peptide" evidence="2">
    <location>
        <begin position="1"/>
        <end position="17"/>
    </location>
</feature>
<feature type="chain" id="PRO_5027017442" evidence="2">
    <location>
        <begin position="18"/>
        <end position="297"/>
    </location>
</feature>
<dbReference type="InParanoid" id="A0A6J0B856"/>
<dbReference type="AlphaFoldDB" id="A0A6J0B856"/>
<dbReference type="RefSeq" id="XP_015511174.1">
    <property type="nucleotide sequence ID" value="XM_015655688.2"/>
</dbReference>